<protein>
    <submittedName>
        <fullName evidence="13">Fatty-acid and retinol-binding protein 1</fullName>
    </submittedName>
</protein>
<evidence type="ECO:0000313" key="10">
    <source>
        <dbReference type="EMBL" id="VDN50479.1"/>
    </source>
</evidence>
<dbReference type="GO" id="GO:0005576">
    <property type="term" value="C:extracellular region"/>
    <property type="evidence" value="ECO:0007669"/>
    <property type="project" value="UniProtKB-SubCell"/>
</dbReference>
<dbReference type="GO" id="GO:0019841">
    <property type="term" value="F:retinol binding"/>
    <property type="evidence" value="ECO:0007669"/>
    <property type="project" value="UniProtKB-KW"/>
</dbReference>
<evidence type="ECO:0000313" key="12">
    <source>
        <dbReference type="Proteomes" id="UP000274756"/>
    </source>
</evidence>
<comment type="subcellular location">
    <subcellularLocation>
        <location evidence="1">Secreted</location>
    </subcellularLocation>
</comment>
<organism evidence="11 13">
    <name type="scientific">Dracunculus medinensis</name>
    <name type="common">Guinea worm</name>
    <dbReference type="NCBI Taxonomy" id="318479"/>
    <lineage>
        <taxon>Eukaryota</taxon>
        <taxon>Metazoa</taxon>
        <taxon>Ecdysozoa</taxon>
        <taxon>Nematoda</taxon>
        <taxon>Chromadorea</taxon>
        <taxon>Rhabditida</taxon>
        <taxon>Spirurina</taxon>
        <taxon>Dracunculoidea</taxon>
        <taxon>Dracunculidae</taxon>
        <taxon>Dracunculus</taxon>
    </lineage>
</organism>
<evidence type="ECO:0000256" key="1">
    <source>
        <dbReference type="ARBA" id="ARBA00004613"/>
    </source>
</evidence>
<evidence type="ECO:0000256" key="7">
    <source>
        <dbReference type="ARBA" id="ARBA00023072"/>
    </source>
</evidence>
<evidence type="ECO:0000313" key="13">
    <source>
        <dbReference type="WBParaSite" id="DME_0000408801-mRNA-1"/>
    </source>
</evidence>
<sequence length="249" mass="27719">MKFNKSFLVLLIFLTGFSTKPLNEVATNERDIESIPRDLKKFYNSLSIEEKEQLTDIAKKIYNGSLEFSLTDNSFIDNVKEQSGDLAIKVLGIRDMINAKLGNFQPESRNFVEDVLRKFIGIFADGGLVNILMNMKNFGSEVLQMYDTLADPIKQDIMKGFPTIGSIATSNIVRLILNKLASYDPSAPNLVLSTEKPKPIIDEATKSPFHIAGVKTSSIYPTIPSSVGPGDDIEEPISKQVKVFYKNDT</sequence>
<feature type="chain" id="PRO_5041039516" evidence="9">
    <location>
        <begin position="20"/>
        <end position="249"/>
    </location>
</feature>
<evidence type="ECO:0000256" key="6">
    <source>
        <dbReference type="ARBA" id="ARBA00023054"/>
    </source>
</evidence>
<reference evidence="13" key="1">
    <citation type="submission" date="2017-02" db="UniProtKB">
        <authorList>
            <consortium name="WormBaseParasite"/>
        </authorList>
    </citation>
    <scope>IDENTIFICATION</scope>
</reference>
<dbReference type="Gene3D" id="1.20.120.1100">
    <property type="match status" value="1"/>
</dbReference>
<evidence type="ECO:0000256" key="8">
    <source>
        <dbReference type="ARBA" id="ARBA00023121"/>
    </source>
</evidence>
<reference evidence="10 12" key="2">
    <citation type="submission" date="2018-11" db="EMBL/GenBank/DDBJ databases">
        <authorList>
            <consortium name="Pathogen Informatics"/>
        </authorList>
    </citation>
    <scope>NUCLEOTIDE SEQUENCE [LARGE SCALE GENOMIC DNA]</scope>
</reference>
<keyword evidence="5" id="KW-0845">Vitamin A</keyword>
<feature type="signal peptide" evidence="9">
    <location>
        <begin position="1"/>
        <end position="19"/>
    </location>
</feature>
<dbReference type="AlphaFoldDB" id="A0A0N4UAC3"/>
<dbReference type="STRING" id="318479.A0A0N4UAC3"/>
<evidence type="ECO:0000256" key="2">
    <source>
        <dbReference type="ARBA" id="ARBA00006648"/>
    </source>
</evidence>
<keyword evidence="6" id="KW-0175">Coiled coil</keyword>
<keyword evidence="4 9" id="KW-0732">Signal</keyword>
<dbReference type="Proteomes" id="UP000274756">
    <property type="component" value="Unassembled WGS sequence"/>
</dbReference>
<dbReference type="WBParaSite" id="DME_0000408801-mRNA-1">
    <property type="protein sequence ID" value="DME_0000408801-mRNA-1"/>
    <property type="gene ID" value="DME_0000408801"/>
</dbReference>
<keyword evidence="7" id="KW-0683">Retinol-binding</keyword>
<dbReference type="Proteomes" id="UP000038040">
    <property type="component" value="Unplaced"/>
</dbReference>
<evidence type="ECO:0000313" key="11">
    <source>
        <dbReference type="Proteomes" id="UP000038040"/>
    </source>
</evidence>
<evidence type="ECO:0000256" key="5">
    <source>
        <dbReference type="ARBA" id="ARBA00022893"/>
    </source>
</evidence>
<evidence type="ECO:0000256" key="9">
    <source>
        <dbReference type="SAM" id="SignalP"/>
    </source>
</evidence>
<keyword evidence="3" id="KW-0964">Secreted</keyword>
<dbReference type="Pfam" id="PF05823">
    <property type="entry name" value="Gp-FAR-1"/>
    <property type="match status" value="1"/>
</dbReference>
<accession>A0A0N4UAC3</accession>
<proteinExistence type="inferred from homology"/>
<keyword evidence="8" id="KW-0446">Lipid-binding</keyword>
<gene>
    <name evidence="10" type="ORF">DME_LOCUS452</name>
</gene>
<dbReference type="InterPro" id="IPR008632">
    <property type="entry name" value="Gp-FAR-1"/>
</dbReference>
<evidence type="ECO:0000256" key="3">
    <source>
        <dbReference type="ARBA" id="ARBA00022525"/>
    </source>
</evidence>
<dbReference type="GO" id="GO:0016918">
    <property type="term" value="F:retinal binding"/>
    <property type="evidence" value="ECO:0007669"/>
    <property type="project" value="UniProtKB-KW"/>
</dbReference>
<comment type="similarity">
    <text evidence="2">Belongs to the fatty-acid and retinol-binding protein (FARBP) family.</text>
</comment>
<dbReference type="EMBL" id="UYYG01000003">
    <property type="protein sequence ID" value="VDN50479.1"/>
    <property type="molecule type" value="Genomic_DNA"/>
</dbReference>
<evidence type="ECO:0000256" key="4">
    <source>
        <dbReference type="ARBA" id="ARBA00022729"/>
    </source>
</evidence>
<dbReference type="OrthoDB" id="5849723at2759"/>
<name>A0A0N4UAC3_DRAME</name>
<keyword evidence="12" id="KW-1185">Reference proteome</keyword>